<dbReference type="CDD" id="cd01293">
    <property type="entry name" value="Bact_CD"/>
    <property type="match status" value="1"/>
</dbReference>
<dbReference type="SUPFAM" id="SSF51556">
    <property type="entry name" value="Metallo-dependent hydrolases"/>
    <property type="match status" value="1"/>
</dbReference>
<sequence>MSLHGTPALSTGTVTLRNARVPSATRGKVGSGEVEAVDIEIVDGAIAAICPAGSAPVEGPSHDLDAGLILPAFVDIHTHLDKGHIWPRKQNPDGTWLGALLAVGADRERNWAAADVERRFDFALRCAYAHGTAAIRTHLDSAPPQHEISWSLFEEMRTRWAGRIELQAVSIVGPDTLVNPGELDAVAQQVKASGGILGGSVAEYARSKEAMLRVVEKAGELGLDLDLHTDETGDPTAHALLHLAEAVLETGFTGKVMAGHCCVLTVQDERTQRLTIDKAVEAGIAIVSLPMCNIYLQDRVNTNGTVRTPIRRGATLLNEFKAAGAVVAIASDNTRDPFYAYGDLDGVEVLREGARILHFDHPQAEAWDWVRAIGSAPAAHAGFTYKAVIDVGAPADLVLFRARSWTELNARPQHDRIVLRNGRQIDTTLPDYRELDDLME</sequence>
<dbReference type="GO" id="GO:0004131">
    <property type="term" value="F:cytosine deaminase activity"/>
    <property type="evidence" value="ECO:0007669"/>
    <property type="project" value="TreeGrafter"/>
</dbReference>
<dbReference type="InterPro" id="IPR052349">
    <property type="entry name" value="Metallo-hydrolase_Enzymes"/>
</dbReference>
<dbReference type="AlphaFoldDB" id="A0A1E5XVI8"/>
<dbReference type="SUPFAM" id="SSF51338">
    <property type="entry name" value="Composite domain of metallo-dependent hydrolases"/>
    <property type="match status" value="1"/>
</dbReference>
<protein>
    <submittedName>
        <fullName evidence="2">Cytosine deaminase</fullName>
    </submittedName>
</protein>
<evidence type="ECO:0000259" key="1">
    <source>
        <dbReference type="Pfam" id="PF07969"/>
    </source>
</evidence>
<dbReference type="PANTHER" id="PTHR32027:SF0">
    <property type="entry name" value="CYTOSINE DEAMINASE"/>
    <property type="match status" value="1"/>
</dbReference>
<feature type="domain" description="Amidohydrolase 3" evidence="1">
    <location>
        <begin position="182"/>
        <end position="403"/>
    </location>
</feature>
<dbReference type="GO" id="GO:0035888">
    <property type="term" value="F:isoguanine deaminase activity"/>
    <property type="evidence" value="ECO:0007669"/>
    <property type="project" value="TreeGrafter"/>
</dbReference>
<proteinExistence type="predicted"/>
<dbReference type="PANTHER" id="PTHR32027">
    <property type="entry name" value="CYTOSINE DEAMINASE"/>
    <property type="match status" value="1"/>
</dbReference>
<dbReference type="Gene3D" id="2.30.40.10">
    <property type="entry name" value="Urease, subunit C, domain 1"/>
    <property type="match status" value="1"/>
</dbReference>
<dbReference type="NCBIfam" id="NF005759">
    <property type="entry name" value="PRK07583.1"/>
    <property type="match status" value="1"/>
</dbReference>
<evidence type="ECO:0000313" key="3">
    <source>
        <dbReference type="Proteomes" id="UP000095463"/>
    </source>
</evidence>
<organism evidence="2 3">
    <name type="scientific">Devosia insulae DS-56</name>
    <dbReference type="NCBI Taxonomy" id="1116389"/>
    <lineage>
        <taxon>Bacteria</taxon>
        <taxon>Pseudomonadati</taxon>
        <taxon>Pseudomonadota</taxon>
        <taxon>Alphaproteobacteria</taxon>
        <taxon>Hyphomicrobiales</taxon>
        <taxon>Devosiaceae</taxon>
        <taxon>Devosia</taxon>
    </lineage>
</organism>
<comment type="caution">
    <text evidence="2">The sequence shown here is derived from an EMBL/GenBank/DDBJ whole genome shotgun (WGS) entry which is preliminary data.</text>
</comment>
<reference evidence="2 3" key="1">
    <citation type="journal article" date="2015" name="Genome Announc.">
        <title>Genome Assemblies of Three Soil-Associated Devosia species: D. insulae, D. limi, and D. soli.</title>
        <authorList>
            <person name="Hassan Y.I."/>
            <person name="Lepp D."/>
            <person name="Zhou T."/>
        </authorList>
    </citation>
    <scope>NUCLEOTIDE SEQUENCE [LARGE SCALE GENOMIC DNA]</scope>
    <source>
        <strain evidence="2 3">DS-56</strain>
    </source>
</reference>
<dbReference type="EMBL" id="LAJE02000067">
    <property type="protein sequence ID" value="OEO32581.1"/>
    <property type="molecule type" value="Genomic_DNA"/>
</dbReference>
<name>A0A1E5XVI8_9HYPH</name>
<dbReference type="Gene3D" id="3.20.20.140">
    <property type="entry name" value="Metal-dependent hydrolases"/>
    <property type="match status" value="1"/>
</dbReference>
<dbReference type="OrthoDB" id="9815027at2"/>
<gene>
    <name evidence="2" type="ORF">VW23_010880</name>
</gene>
<dbReference type="InterPro" id="IPR013108">
    <property type="entry name" value="Amidohydro_3"/>
</dbReference>
<keyword evidence="3" id="KW-1185">Reference proteome</keyword>
<accession>A0A1E5XVI8</accession>
<dbReference type="InterPro" id="IPR032466">
    <property type="entry name" value="Metal_Hydrolase"/>
</dbReference>
<dbReference type="InterPro" id="IPR011059">
    <property type="entry name" value="Metal-dep_hydrolase_composite"/>
</dbReference>
<evidence type="ECO:0000313" key="2">
    <source>
        <dbReference type="EMBL" id="OEO32581.1"/>
    </source>
</evidence>
<dbReference type="Pfam" id="PF07969">
    <property type="entry name" value="Amidohydro_3"/>
    <property type="match status" value="1"/>
</dbReference>
<dbReference type="GO" id="GO:0006209">
    <property type="term" value="P:cytosine catabolic process"/>
    <property type="evidence" value="ECO:0007669"/>
    <property type="project" value="TreeGrafter"/>
</dbReference>
<dbReference type="Proteomes" id="UP000095463">
    <property type="component" value="Unassembled WGS sequence"/>
</dbReference>